<feature type="compositionally biased region" description="Polar residues" evidence="1">
    <location>
        <begin position="1"/>
        <end position="18"/>
    </location>
</feature>
<proteinExistence type="predicted"/>
<reference evidence="2 3" key="1">
    <citation type="submission" date="2016-04" db="EMBL/GenBank/DDBJ databases">
        <title>A degradative enzymes factory behind the ericoid mycorrhizal symbiosis.</title>
        <authorList>
            <consortium name="DOE Joint Genome Institute"/>
            <person name="Martino E."/>
            <person name="Morin E."/>
            <person name="Grelet G."/>
            <person name="Kuo A."/>
            <person name="Kohler A."/>
            <person name="Daghino S."/>
            <person name="Barry K."/>
            <person name="Choi C."/>
            <person name="Cichocki N."/>
            <person name="Clum A."/>
            <person name="Copeland A."/>
            <person name="Hainaut M."/>
            <person name="Haridas S."/>
            <person name="Labutti K."/>
            <person name="Lindquist E."/>
            <person name="Lipzen A."/>
            <person name="Khouja H.-R."/>
            <person name="Murat C."/>
            <person name="Ohm R."/>
            <person name="Olson A."/>
            <person name="Spatafora J."/>
            <person name="Veneault-Fourrey C."/>
            <person name="Henrissat B."/>
            <person name="Grigoriev I."/>
            <person name="Martin F."/>
            <person name="Perotto S."/>
        </authorList>
    </citation>
    <scope>NUCLEOTIDE SEQUENCE [LARGE SCALE GENOMIC DNA]</scope>
    <source>
        <strain evidence="2 3">E</strain>
    </source>
</reference>
<keyword evidence="3" id="KW-1185">Reference proteome</keyword>
<dbReference type="EMBL" id="KZ613745">
    <property type="protein sequence ID" value="PMD66294.1"/>
    <property type="molecule type" value="Genomic_DNA"/>
</dbReference>
<gene>
    <name evidence="2" type="ORF">K444DRAFT_168615</name>
</gene>
<dbReference type="RefSeq" id="XP_024743198.1">
    <property type="nucleotide sequence ID" value="XM_024870716.1"/>
</dbReference>
<feature type="region of interest" description="Disordered" evidence="1">
    <location>
        <begin position="1"/>
        <end position="21"/>
    </location>
</feature>
<name>A0A2J6TTE9_9HELO</name>
<dbReference type="Proteomes" id="UP000235371">
    <property type="component" value="Unassembled WGS sequence"/>
</dbReference>
<organism evidence="2 3">
    <name type="scientific">Hyaloscypha bicolor E</name>
    <dbReference type="NCBI Taxonomy" id="1095630"/>
    <lineage>
        <taxon>Eukaryota</taxon>
        <taxon>Fungi</taxon>
        <taxon>Dikarya</taxon>
        <taxon>Ascomycota</taxon>
        <taxon>Pezizomycotina</taxon>
        <taxon>Leotiomycetes</taxon>
        <taxon>Helotiales</taxon>
        <taxon>Hyaloscyphaceae</taxon>
        <taxon>Hyaloscypha</taxon>
        <taxon>Hyaloscypha bicolor</taxon>
    </lineage>
</organism>
<dbReference type="GeneID" id="36578798"/>
<accession>A0A2J6TTE9</accession>
<protein>
    <submittedName>
        <fullName evidence="2">Uncharacterized protein</fullName>
    </submittedName>
</protein>
<evidence type="ECO:0000313" key="3">
    <source>
        <dbReference type="Proteomes" id="UP000235371"/>
    </source>
</evidence>
<sequence length="100" mass="11198">MHTSDPQESTYQSQSSAVLSRVPTRMQRLHLPSSDTLSSIRKPAVASRNVCLVFEELLLFQLPCVQRTHLVVVFSDCIKTEVPSSSFYAAGMRRASSPHY</sequence>
<evidence type="ECO:0000256" key="1">
    <source>
        <dbReference type="SAM" id="MobiDB-lite"/>
    </source>
</evidence>
<evidence type="ECO:0000313" key="2">
    <source>
        <dbReference type="EMBL" id="PMD66294.1"/>
    </source>
</evidence>
<dbReference type="InParanoid" id="A0A2J6TTE9"/>
<dbReference type="AlphaFoldDB" id="A0A2J6TTE9"/>